<name>A0AAD2CIW6_9STRA</name>
<sequence>MISSLVRRRVGSHWRRASPSLHGNGNATIPACRSTCATAVSALMPDNASVPTIRQFSESRRSFHTTSPQQNWWNPFSSGGGSGGANTSGIMSSSKTRGTGDSNDPRQLQERKDATLVLLALTFRRLWLEQGGLASTSLMGAGACDDDCQEKIDREKIIDMAFSELEKEDLDSKTTLQLRQTLQAGLEDQIVEIFQHFAEVDQSLPNPNVALEKEEPVSSADTSGYNPVLVLELENAVDQLANPTPNRAEKGADPKIFLALKRKAIETLMEKQQGNSNEETDQISQDKAVASSEDGVAWVDADAFGYHETIDQEQNQQIRLFQAYNMCRSAQLKAAYGYGIVALQSSLPGAGRGVYVDGFCPAGSIVAFQPGVVWSKEHLVALPIEEERQLEKNDNYQMSLRPDDFMIDSRQSPYTVLTNPWAVGHIINHPTPAHPPNCRSVMVNFTSAMNLKSLNLESYVPNKYAKPRNLTLLGSLWEQDVVDMHGMCLVTTRDVCNEEIYYDYRLMTPHRPSWYQTVQDTAYTNKEAEEAKEPQD</sequence>
<organism evidence="2 3">
    <name type="scientific">Cylindrotheca closterium</name>
    <dbReference type="NCBI Taxonomy" id="2856"/>
    <lineage>
        <taxon>Eukaryota</taxon>
        <taxon>Sar</taxon>
        <taxon>Stramenopiles</taxon>
        <taxon>Ochrophyta</taxon>
        <taxon>Bacillariophyta</taxon>
        <taxon>Bacillariophyceae</taxon>
        <taxon>Bacillariophycidae</taxon>
        <taxon>Bacillariales</taxon>
        <taxon>Bacillariaceae</taxon>
        <taxon>Cylindrotheca</taxon>
    </lineage>
</organism>
<dbReference type="PANTHER" id="PTHR33524">
    <property type="entry name" value="C5ORF35"/>
    <property type="match status" value="1"/>
</dbReference>
<keyword evidence="3" id="KW-1185">Reference proteome</keyword>
<reference evidence="2" key="1">
    <citation type="submission" date="2023-08" db="EMBL/GenBank/DDBJ databases">
        <authorList>
            <person name="Audoor S."/>
            <person name="Bilcke G."/>
        </authorList>
    </citation>
    <scope>NUCLEOTIDE SEQUENCE</scope>
</reference>
<feature type="compositionally biased region" description="Polar residues" evidence="1">
    <location>
        <begin position="64"/>
        <end position="76"/>
    </location>
</feature>
<evidence type="ECO:0000256" key="1">
    <source>
        <dbReference type="SAM" id="MobiDB-lite"/>
    </source>
</evidence>
<dbReference type="Proteomes" id="UP001295423">
    <property type="component" value="Unassembled WGS sequence"/>
</dbReference>
<dbReference type="PANTHER" id="PTHR33524:SF1">
    <property type="entry name" value="SET DOMAIN-CONTAINING PROTEIN"/>
    <property type="match status" value="1"/>
</dbReference>
<protein>
    <recommendedName>
        <fullName evidence="4">SET domain-containing protein</fullName>
    </recommendedName>
</protein>
<evidence type="ECO:0000313" key="2">
    <source>
        <dbReference type="EMBL" id="CAJ1932920.1"/>
    </source>
</evidence>
<gene>
    <name evidence="2" type="ORF">CYCCA115_LOCUS3078</name>
</gene>
<dbReference type="InterPro" id="IPR040415">
    <property type="entry name" value="SETD9"/>
</dbReference>
<evidence type="ECO:0000313" key="3">
    <source>
        <dbReference type="Proteomes" id="UP001295423"/>
    </source>
</evidence>
<dbReference type="InterPro" id="IPR046341">
    <property type="entry name" value="SET_dom_sf"/>
</dbReference>
<feature type="compositionally biased region" description="Polar residues" evidence="1">
    <location>
        <begin position="87"/>
        <end position="102"/>
    </location>
</feature>
<dbReference type="EMBL" id="CAKOGP040000225">
    <property type="protein sequence ID" value="CAJ1932920.1"/>
    <property type="molecule type" value="Genomic_DNA"/>
</dbReference>
<dbReference type="AlphaFoldDB" id="A0AAD2CIW6"/>
<accession>A0AAD2CIW6</accession>
<proteinExistence type="predicted"/>
<evidence type="ECO:0008006" key="4">
    <source>
        <dbReference type="Google" id="ProtNLM"/>
    </source>
</evidence>
<dbReference type="SUPFAM" id="SSF82199">
    <property type="entry name" value="SET domain"/>
    <property type="match status" value="1"/>
</dbReference>
<feature type="region of interest" description="Disordered" evidence="1">
    <location>
        <begin position="59"/>
        <end position="109"/>
    </location>
</feature>
<comment type="caution">
    <text evidence="2">The sequence shown here is derived from an EMBL/GenBank/DDBJ whole genome shotgun (WGS) entry which is preliminary data.</text>
</comment>
<dbReference type="Gene3D" id="2.170.270.10">
    <property type="entry name" value="SET domain"/>
    <property type="match status" value="1"/>
</dbReference>